<dbReference type="EMBL" id="AJIX01000014">
    <property type="protein sequence ID" value="KGR13286.1"/>
    <property type="molecule type" value="Genomic_DNA"/>
</dbReference>
<reference evidence="2 3" key="1">
    <citation type="submission" date="2013-12" db="EMBL/GenBank/DDBJ databases">
        <title>The Genome Sequence of Candida albicans P78048.</title>
        <authorList>
            <consortium name="The Broad Institute Genome Sequencing Platform"/>
            <consortium name="The Broad Institute Genome Sequencing Center for Infectious Disease"/>
            <person name="Cuomo C."/>
            <person name="Bennett R."/>
            <person name="Hirakawa M."/>
            <person name="Noverr M."/>
            <person name="Mitchell A."/>
            <person name="Young S.K."/>
            <person name="Zeng Q."/>
            <person name="Gargeya S."/>
            <person name="Fitzgerald M."/>
            <person name="Abouelleil A."/>
            <person name="Alvarado L."/>
            <person name="Berlin A.M."/>
            <person name="Chapman S.B."/>
            <person name="Dewar J."/>
            <person name="Goldberg J."/>
            <person name="Griggs A."/>
            <person name="Gujja S."/>
            <person name="Hansen M."/>
            <person name="Howarth C."/>
            <person name="Imamovic A."/>
            <person name="Larimer J."/>
            <person name="McCowan C."/>
            <person name="Murphy C."/>
            <person name="Pearson M."/>
            <person name="Priest M."/>
            <person name="Roberts A."/>
            <person name="Saif S."/>
            <person name="Shea T."/>
            <person name="Sykes S."/>
            <person name="Wortman J."/>
            <person name="Nusbaum C."/>
            <person name="Birren B."/>
        </authorList>
    </citation>
    <scope>NUCLEOTIDE SEQUENCE [LARGE SCALE GENOMIC DNA]</scope>
    <source>
        <strain evidence="2 3">P78048</strain>
    </source>
</reference>
<proteinExistence type="predicted"/>
<feature type="transmembrane region" description="Helical" evidence="1">
    <location>
        <begin position="239"/>
        <end position="257"/>
    </location>
</feature>
<keyword evidence="1" id="KW-0472">Membrane</keyword>
<feature type="transmembrane region" description="Helical" evidence="1">
    <location>
        <begin position="207"/>
        <end position="227"/>
    </location>
</feature>
<dbReference type="Proteomes" id="UP000030161">
    <property type="component" value="Unassembled WGS sequence"/>
</dbReference>
<keyword evidence="1" id="KW-0812">Transmembrane</keyword>
<feature type="transmembrane region" description="Helical" evidence="1">
    <location>
        <begin position="62"/>
        <end position="86"/>
    </location>
</feature>
<comment type="caution">
    <text evidence="2">The sequence shown here is derived from an EMBL/GenBank/DDBJ whole genome shotgun (WGS) entry which is preliminary data.</text>
</comment>
<accession>A0AB34PUP8</accession>
<organism evidence="2 3">
    <name type="scientific">Candida albicans P78048</name>
    <dbReference type="NCBI Taxonomy" id="1094989"/>
    <lineage>
        <taxon>Eukaryota</taxon>
        <taxon>Fungi</taxon>
        <taxon>Dikarya</taxon>
        <taxon>Ascomycota</taxon>
        <taxon>Saccharomycotina</taxon>
        <taxon>Pichiomycetes</taxon>
        <taxon>Debaryomycetaceae</taxon>
        <taxon>Candida/Lodderomyces clade</taxon>
        <taxon>Candida</taxon>
    </lineage>
</organism>
<sequence length="324" mass="37421">MSSLCGRVGPFHKCIGIPTITSIFSLAKIGLTQTLYFFFATSTMMISFHTLMKYIITIIPEVSYLISFLQFYYTYFTGLLFLLSRIRIRNIQKETTKIIFSLYKNEGALYDFWFSCNIITITTGMIWAFLKHNANSKSKDALVVIIISSVLRFSVMSAHQIKQYTLKRNWLPNAKYVSNVPITRFLQMDSMCMLVIAELFLESKQGISKVALLVLHSILSLLGVFDFEMTKRVLPYQHVYLFVFGLLENWILVLFWYECRNSKAILYTLCYLLKWNGNTASQSVNLIITLVLKFTKNDETATKMESDRIASFGFDCFSIISDLH</sequence>
<gene>
    <name evidence="2" type="ORF">MG3_02471</name>
</gene>
<keyword evidence="1" id="KW-1133">Transmembrane helix</keyword>
<feature type="transmembrane region" description="Helical" evidence="1">
    <location>
        <begin position="141"/>
        <end position="161"/>
    </location>
</feature>
<dbReference type="AlphaFoldDB" id="A0AB34PUP8"/>
<evidence type="ECO:0000313" key="2">
    <source>
        <dbReference type="EMBL" id="KGR13286.1"/>
    </source>
</evidence>
<feature type="transmembrane region" description="Helical" evidence="1">
    <location>
        <begin position="107"/>
        <end position="129"/>
    </location>
</feature>
<protein>
    <submittedName>
        <fullName evidence="2">Uncharacterized protein</fullName>
    </submittedName>
</protein>
<evidence type="ECO:0000313" key="3">
    <source>
        <dbReference type="Proteomes" id="UP000030161"/>
    </source>
</evidence>
<feature type="transmembrane region" description="Helical" evidence="1">
    <location>
        <begin position="35"/>
        <end position="56"/>
    </location>
</feature>
<evidence type="ECO:0000256" key="1">
    <source>
        <dbReference type="SAM" id="Phobius"/>
    </source>
</evidence>
<name>A0AB34PUP8_CANAX</name>